<organism evidence="1 2">
    <name type="scientific">Phlebia brevispora</name>
    <dbReference type="NCBI Taxonomy" id="194682"/>
    <lineage>
        <taxon>Eukaryota</taxon>
        <taxon>Fungi</taxon>
        <taxon>Dikarya</taxon>
        <taxon>Basidiomycota</taxon>
        <taxon>Agaricomycotina</taxon>
        <taxon>Agaricomycetes</taxon>
        <taxon>Polyporales</taxon>
        <taxon>Meruliaceae</taxon>
        <taxon>Phlebia</taxon>
    </lineage>
</organism>
<evidence type="ECO:0000313" key="1">
    <source>
        <dbReference type="EMBL" id="KAJ3556274.1"/>
    </source>
</evidence>
<evidence type="ECO:0000313" key="2">
    <source>
        <dbReference type="Proteomes" id="UP001148662"/>
    </source>
</evidence>
<dbReference type="Proteomes" id="UP001148662">
    <property type="component" value="Unassembled WGS sequence"/>
</dbReference>
<keyword evidence="2" id="KW-1185">Reference proteome</keyword>
<comment type="caution">
    <text evidence="1">The sequence shown here is derived from an EMBL/GenBank/DDBJ whole genome shotgun (WGS) entry which is preliminary data.</text>
</comment>
<gene>
    <name evidence="1" type="ORF">NM688_g2121</name>
</gene>
<dbReference type="EMBL" id="JANHOG010000256">
    <property type="protein sequence ID" value="KAJ3556274.1"/>
    <property type="molecule type" value="Genomic_DNA"/>
</dbReference>
<name>A0ACC1T9P2_9APHY</name>
<proteinExistence type="predicted"/>
<accession>A0ACC1T9P2</accession>
<protein>
    <submittedName>
        <fullName evidence="1">Uncharacterized protein</fullName>
    </submittedName>
</protein>
<reference evidence="1" key="1">
    <citation type="submission" date="2022-07" db="EMBL/GenBank/DDBJ databases">
        <title>Genome Sequence of Phlebia brevispora.</title>
        <authorList>
            <person name="Buettner E."/>
        </authorList>
    </citation>
    <scope>NUCLEOTIDE SEQUENCE</scope>
    <source>
        <strain evidence="1">MPL23</strain>
    </source>
</reference>
<sequence length="324" mass="35164">MSSGRIWVITGVSTGLGFALAQYVISQGDKVIGTVRSLSKFPEHLRAIGVLPLAVDLAGTDEDVRKAGESALRLLGSVDVLVNNAGYGVIGPIEELSMADIRAQFQTNFFAVVAFSQPFITHFRERRTGHILNVSSIGGSVGFPSWGAYCASKAAVNLLTDTLSSELKLFGVRVLAIQPGYFSSALFGKLPNYRPPNDDPSPSDNSGTTLSHIYTDPDTQGYDTARLTGKIHYDSRQIGDPEKYAQRVYEVVSGTGLARDAVARPTAGGKWEGPWELNRVPIGPDSYAQFKRLHDLLGHTLRAYEAIASSTDVEEERLQYFPHA</sequence>